<dbReference type="AlphaFoldDB" id="A0A6P9ACU3"/>
<gene>
    <name evidence="8 9" type="primary">LOC117653534</name>
</gene>
<comment type="similarity">
    <text evidence="1 6">Belongs to the eukaryotic initiation factor 4E family.</text>
</comment>
<keyword evidence="2 6" id="KW-0396">Initiation factor</keyword>
<dbReference type="GO" id="GO:0006417">
    <property type="term" value="P:regulation of translation"/>
    <property type="evidence" value="ECO:0007669"/>
    <property type="project" value="UniProtKB-KW"/>
</dbReference>
<evidence type="ECO:0000256" key="1">
    <source>
        <dbReference type="ARBA" id="ARBA00009860"/>
    </source>
</evidence>
<evidence type="ECO:0000313" key="7">
    <source>
        <dbReference type="Proteomes" id="UP000515158"/>
    </source>
</evidence>
<keyword evidence="3" id="KW-0810">Translation regulation</keyword>
<dbReference type="GO" id="GO:0016281">
    <property type="term" value="C:eukaryotic translation initiation factor 4F complex"/>
    <property type="evidence" value="ECO:0007669"/>
    <property type="project" value="TreeGrafter"/>
</dbReference>
<reference evidence="8 9" key="1">
    <citation type="submission" date="2025-04" db="UniProtKB">
        <authorList>
            <consortium name="RefSeq"/>
        </authorList>
    </citation>
    <scope>IDENTIFICATION</scope>
    <source>
        <tissue evidence="8 9">Total insect</tissue>
    </source>
</reference>
<evidence type="ECO:0000256" key="6">
    <source>
        <dbReference type="RuleBase" id="RU004374"/>
    </source>
</evidence>
<dbReference type="RefSeq" id="XP_034255164.1">
    <property type="nucleotide sequence ID" value="XM_034399273.1"/>
</dbReference>
<dbReference type="Pfam" id="PF01652">
    <property type="entry name" value="IF4E"/>
    <property type="match status" value="1"/>
</dbReference>
<evidence type="ECO:0000256" key="4">
    <source>
        <dbReference type="ARBA" id="ARBA00022884"/>
    </source>
</evidence>
<keyword evidence="7" id="KW-1185">Reference proteome</keyword>
<organism evidence="8">
    <name type="scientific">Thrips palmi</name>
    <name type="common">Melon thrips</name>
    <dbReference type="NCBI Taxonomy" id="161013"/>
    <lineage>
        <taxon>Eukaryota</taxon>
        <taxon>Metazoa</taxon>
        <taxon>Ecdysozoa</taxon>
        <taxon>Arthropoda</taxon>
        <taxon>Hexapoda</taxon>
        <taxon>Insecta</taxon>
        <taxon>Pterygota</taxon>
        <taxon>Neoptera</taxon>
        <taxon>Paraneoptera</taxon>
        <taxon>Thysanoptera</taxon>
        <taxon>Terebrantia</taxon>
        <taxon>Thripoidea</taxon>
        <taxon>Thripidae</taxon>
        <taxon>Thrips</taxon>
    </lineage>
</organism>
<dbReference type="InterPro" id="IPR001040">
    <property type="entry name" value="TIF_eIF_4E"/>
</dbReference>
<evidence type="ECO:0000256" key="5">
    <source>
        <dbReference type="ARBA" id="ARBA00022917"/>
    </source>
</evidence>
<dbReference type="InterPro" id="IPR023398">
    <property type="entry name" value="TIF_eIF4e-like"/>
</dbReference>
<dbReference type="Proteomes" id="UP000515158">
    <property type="component" value="Unplaced"/>
</dbReference>
<evidence type="ECO:0000256" key="2">
    <source>
        <dbReference type="ARBA" id="ARBA00022540"/>
    </source>
</evidence>
<evidence type="ECO:0000313" key="8">
    <source>
        <dbReference type="RefSeq" id="XP_034255164.1"/>
    </source>
</evidence>
<sequence length="212" mass="24422">MAATMSDPVDSSCDFSKSPVFTTEAINKMENQENEGVPLQTAWTFWLDKSVHGSSAAEFQANLKKIYTVRSAQGFWAVYNNIPGADEIQVRYSYHLMREDRKPLWEEPYNRRGGTWRIKCQKRDTTKVWREMLVAAIGEQFSDALADGDEICGVTVSVRDREDLVQIWNINADLSEKSTVISRVHRLLPDVDFPAIFYKRHDTHQAFEKGRR</sequence>
<dbReference type="GO" id="GO:0000340">
    <property type="term" value="F:RNA 7-methylguanosine cap binding"/>
    <property type="evidence" value="ECO:0007669"/>
    <property type="project" value="TreeGrafter"/>
</dbReference>
<evidence type="ECO:0000313" key="9">
    <source>
        <dbReference type="RefSeq" id="XP_034255165.1"/>
    </source>
</evidence>
<keyword evidence="5 6" id="KW-0648">Protein biosynthesis</keyword>
<dbReference type="FunFam" id="3.30.760.10:FF:000007">
    <property type="entry name" value="Eukaryotic translation initiation factor 4E family member 3"/>
    <property type="match status" value="1"/>
</dbReference>
<dbReference type="Gene3D" id="3.30.760.10">
    <property type="entry name" value="RNA Cap, Translation Initiation Factor Eif4e"/>
    <property type="match status" value="1"/>
</dbReference>
<dbReference type="GeneID" id="117653534"/>
<dbReference type="PANTHER" id="PTHR11960:SF66">
    <property type="entry name" value="EUKARYOTIC TRANSLATION INITIATION FACTOR 4E TYPE 3"/>
    <property type="match status" value="1"/>
</dbReference>
<evidence type="ECO:0000256" key="3">
    <source>
        <dbReference type="ARBA" id="ARBA00022845"/>
    </source>
</evidence>
<protein>
    <submittedName>
        <fullName evidence="8 9">Eukaryotic translation initiation factor 4E type 3-like isoform X2</fullName>
    </submittedName>
</protein>
<dbReference type="RefSeq" id="XP_034255165.1">
    <property type="nucleotide sequence ID" value="XM_034399274.1"/>
</dbReference>
<proteinExistence type="inferred from homology"/>
<dbReference type="GO" id="GO:0003743">
    <property type="term" value="F:translation initiation factor activity"/>
    <property type="evidence" value="ECO:0007669"/>
    <property type="project" value="UniProtKB-KW"/>
</dbReference>
<dbReference type="OrthoDB" id="17977at2759"/>
<name>A0A6P9ACU3_THRPL</name>
<keyword evidence="4 6" id="KW-0694">RNA-binding</keyword>
<dbReference type="PANTHER" id="PTHR11960">
    <property type="entry name" value="EUKARYOTIC TRANSLATION INITIATION FACTOR 4E RELATED"/>
    <property type="match status" value="1"/>
</dbReference>
<accession>A0A6P9ACU3</accession>
<dbReference type="SUPFAM" id="SSF55418">
    <property type="entry name" value="eIF4e-like"/>
    <property type="match status" value="1"/>
</dbReference>